<dbReference type="SUPFAM" id="SSF57586">
    <property type="entry name" value="TNF receptor-like"/>
    <property type="match status" value="3"/>
</dbReference>
<evidence type="ECO:0000259" key="3">
    <source>
        <dbReference type="PROSITE" id="PS50050"/>
    </source>
</evidence>
<dbReference type="InterPro" id="IPR008063">
    <property type="entry name" value="Fas_rcpt"/>
</dbReference>
<dbReference type="InterPro" id="IPR043504">
    <property type="entry name" value="Peptidase_S1_PA_chymotrypsin"/>
</dbReference>
<dbReference type="PANTHER" id="PTHR46875">
    <property type="entry name" value="TUMOR NECROSIS FACTOR RECEPTOR SUPERFAMILY MEMBER 5"/>
    <property type="match status" value="1"/>
</dbReference>
<keyword evidence="2" id="KW-0812">Transmembrane</keyword>
<feature type="repeat" description="TNFR-Cys" evidence="1">
    <location>
        <begin position="45"/>
        <end position="87"/>
    </location>
</feature>
<feature type="domain" description="TNFR-Cys" evidence="3">
    <location>
        <begin position="88"/>
        <end position="127"/>
    </location>
</feature>
<gene>
    <name evidence="4" type="ORF">J4Q44_G00023580</name>
</gene>
<dbReference type="AlphaFoldDB" id="A0AAN8M9L0"/>
<dbReference type="GO" id="GO:0002768">
    <property type="term" value="P:immune response-regulating cell surface receptor signaling pathway"/>
    <property type="evidence" value="ECO:0007669"/>
    <property type="project" value="TreeGrafter"/>
</dbReference>
<dbReference type="InterPro" id="IPR009003">
    <property type="entry name" value="Peptidase_S1_PA"/>
</dbReference>
<feature type="domain" description="TNFR-Cys" evidence="3">
    <location>
        <begin position="45"/>
        <end position="87"/>
    </location>
</feature>
<dbReference type="PRINTS" id="PR01680">
    <property type="entry name" value="TNFACTORR6"/>
</dbReference>
<feature type="transmembrane region" description="Helical" evidence="2">
    <location>
        <begin position="180"/>
        <end position="205"/>
    </location>
</feature>
<dbReference type="GO" id="GO:0035631">
    <property type="term" value="C:CD40 receptor complex"/>
    <property type="evidence" value="ECO:0007669"/>
    <property type="project" value="TreeGrafter"/>
</dbReference>
<dbReference type="GO" id="GO:0009897">
    <property type="term" value="C:external side of plasma membrane"/>
    <property type="evidence" value="ECO:0007669"/>
    <property type="project" value="TreeGrafter"/>
</dbReference>
<dbReference type="Gene3D" id="2.40.10.10">
    <property type="entry name" value="Trypsin-like serine proteases"/>
    <property type="match status" value="1"/>
</dbReference>
<evidence type="ECO:0000256" key="1">
    <source>
        <dbReference type="PROSITE-ProRule" id="PRU00206"/>
    </source>
</evidence>
<dbReference type="EMBL" id="JAGTTL010000002">
    <property type="protein sequence ID" value="KAK6326713.1"/>
    <property type="molecule type" value="Genomic_DNA"/>
</dbReference>
<feature type="disulfide bond" evidence="1">
    <location>
        <begin position="22"/>
        <end position="35"/>
    </location>
</feature>
<proteinExistence type="predicted"/>
<feature type="repeat" description="TNFR-Cys" evidence="1">
    <location>
        <begin position="88"/>
        <end position="127"/>
    </location>
</feature>
<evidence type="ECO:0000313" key="4">
    <source>
        <dbReference type="EMBL" id="KAK6326713.1"/>
    </source>
</evidence>
<accession>A0AAN8M9L0</accession>
<reference evidence="4 5" key="1">
    <citation type="submission" date="2021-04" db="EMBL/GenBank/DDBJ databases">
        <authorList>
            <person name="De Guttry C."/>
            <person name="Zahm M."/>
            <person name="Klopp C."/>
            <person name="Cabau C."/>
            <person name="Louis A."/>
            <person name="Berthelot C."/>
            <person name="Parey E."/>
            <person name="Roest Crollius H."/>
            <person name="Montfort J."/>
            <person name="Robinson-Rechavi M."/>
            <person name="Bucao C."/>
            <person name="Bouchez O."/>
            <person name="Gislard M."/>
            <person name="Lluch J."/>
            <person name="Milhes M."/>
            <person name="Lampietro C."/>
            <person name="Lopez Roques C."/>
            <person name="Donnadieu C."/>
            <person name="Braasch I."/>
            <person name="Desvignes T."/>
            <person name="Postlethwait J."/>
            <person name="Bobe J."/>
            <person name="Wedekind C."/>
            <person name="Guiguen Y."/>
        </authorList>
    </citation>
    <scope>NUCLEOTIDE SEQUENCE [LARGE SCALE GENOMIC DNA]</scope>
    <source>
        <strain evidence="4">Cs_M1</strain>
        <tissue evidence="4">Blood</tissue>
    </source>
</reference>
<dbReference type="GO" id="GO:0004888">
    <property type="term" value="F:transmembrane signaling receptor activity"/>
    <property type="evidence" value="ECO:0007669"/>
    <property type="project" value="InterPro"/>
</dbReference>
<dbReference type="Pfam" id="PF00089">
    <property type="entry name" value="Trypsin"/>
    <property type="match status" value="1"/>
</dbReference>
<evidence type="ECO:0000313" key="5">
    <source>
        <dbReference type="Proteomes" id="UP001356427"/>
    </source>
</evidence>
<dbReference type="PROSITE" id="PS50050">
    <property type="entry name" value="TNFR_NGFR_2"/>
    <property type="match status" value="3"/>
</dbReference>
<dbReference type="Gene3D" id="2.10.50.10">
    <property type="entry name" value="Tumor Necrosis Factor Receptor, subunit A, domain 2"/>
    <property type="match status" value="3"/>
</dbReference>
<protein>
    <recommendedName>
        <fullName evidence="3">TNFR-Cys domain-containing protein</fullName>
    </recommendedName>
</protein>
<dbReference type="Proteomes" id="UP001356427">
    <property type="component" value="Unassembled WGS sequence"/>
</dbReference>
<feature type="repeat" description="TNFR-Cys" evidence="1">
    <location>
        <begin position="5"/>
        <end position="43"/>
    </location>
</feature>
<dbReference type="Pfam" id="PF00020">
    <property type="entry name" value="TNFR_c6"/>
    <property type="match status" value="3"/>
</dbReference>
<feature type="domain" description="TNFR-Cys" evidence="3">
    <location>
        <begin position="5"/>
        <end position="43"/>
    </location>
</feature>
<dbReference type="GO" id="GO:0006508">
    <property type="term" value="P:proteolysis"/>
    <property type="evidence" value="ECO:0007669"/>
    <property type="project" value="InterPro"/>
</dbReference>
<evidence type="ECO:0000256" key="2">
    <source>
        <dbReference type="SAM" id="Phobius"/>
    </source>
</evidence>
<dbReference type="SMART" id="SM00208">
    <property type="entry name" value="TNFR"/>
    <property type="match status" value="4"/>
</dbReference>
<dbReference type="InterPro" id="IPR001254">
    <property type="entry name" value="Trypsin_dom"/>
</dbReference>
<organism evidence="4 5">
    <name type="scientific">Coregonus suidteri</name>
    <dbReference type="NCBI Taxonomy" id="861788"/>
    <lineage>
        <taxon>Eukaryota</taxon>
        <taxon>Metazoa</taxon>
        <taxon>Chordata</taxon>
        <taxon>Craniata</taxon>
        <taxon>Vertebrata</taxon>
        <taxon>Euteleostomi</taxon>
        <taxon>Actinopterygii</taxon>
        <taxon>Neopterygii</taxon>
        <taxon>Teleostei</taxon>
        <taxon>Protacanthopterygii</taxon>
        <taxon>Salmoniformes</taxon>
        <taxon>Salmonidae</taxon>
        <taxon>Coregoninae</taxon>
        <taxon>Coregonus</taxon>
    </lineage>
</organism>
<comment type="caution">
    <text evidence="4">The sequence shown here is derived from an EMBL/GenBank/DDBJ whole genome shotgun (WGS) entry which is preliminary data.</text>
</comment>
<keyword evidence="1" id="KW-1015">Disulfide bond</keyword>
<feature type="disulfide bond" evidence="1">
    <location>
        <begin position="6"/>
        <end position="21"/>
    </location>
</feature>
<dbReference type="InterPro" id="IPR001368">
    <property type="entry name" value="TNFR/NGFR_Cys_rich_reg"/>
</dbReference>
<keyword evidence="2" id="KW-1133">Transmembrane helix</keyword>
<dbReference type="GO" id="GO:0006915">
    <property type="term" value="P:apoptotic process"/>
    <property type="evidence" value="ECO:0007669"/>
    <property type="project" value="InterPro"/>
</dbReference>
<feature type="disulfide bond" evidence="1">
    <location>
        <begin position="109"/>
        <end position="127"/>
    </location>
</feature>
<dbReference type="GO" id="GO:0006955">
    <property type="term" value="P:immune response"/>
    <property type="evidence" value="ECO:0007669"/>
    <property type="project" value="InterPro"/>
</dbReference>
<feature type="disulfide bond" evidence="1">
    <location>
        <begin position="25"/>
        <end position="43"/>
    </location>
</feature>
<dbReference type="PANTHER" id="PTHR46875:SF2">
    <property type="entry name" value="TUMOR NECROSIS FACTOR RECEPTOR SUPERFAMILY MEMBER 5-LIKE ISOFORM X1"/>
    <property type="match status" value="1"/>
</dbReference>
<dbReference type="PROSITE" id="PS00652">
    <property type="entry name" value="TNFR_NGFR_1"/>
    <property type="match status" value="1"/>
</dbReference>
<feature type="disulfide bond" evidence="1">
    <location>
        <begin position="46"/>
        <end position="61"/>
    </location>
</feature>
<sequence>MARLECKTEEYLHDASGVGRCCERCHKGQYVRTDCGKSTKTECETCQHEYYTAELNSLKKCLPCRVCHSSNNQRVWSECEASRDRQCVCVTGFYCTDDGCEHCLPVTLCPLGSGVVKEATPHNDTVCAPCLPGTYNNISDAITRCQTHTRCGDLGREVKSAGTETTDAVCDAISISRCHWILPTSLWAGLVVTSLLIIILICIYWRAKRQSYMPANSSGPGIPVEPAPPSFAPAELKFPTECNSHWSLDQKCTEPLFINTEKYICDASGAWAAVNGQPNVTKVHRSWVSGFGLKDDDEMPSNLRYVRIPLVDQVKCRSSIDEVRKKKREAPDLTDSMFCAGFTRGVERTPVQGMVEGRTS</sequence>
<dbReference type="GO" id="GO:0004252">
    <property type="term" value="F:serine-type endopeptidase activity"/>
    <property type="evidence" value="ECO:0007669"/>
    <property type="project" value="InterPro"/>
</dbReference>
<comment type="caution">
    <text evidence="1">Lacks conserved residue(s) required for the propagation of feature annotation.</text>
</comment>
<name>A0AAN8M9L0_9TELE</name>
<dbReference type="InterPro" id="IPR052135">
    <property type="entry name" value="TNFRSF5"/>
</dbReference>
<keyword evidence="5" id="KW-1185">Reference proteome</keyword>
<dbReference type="SUPFAM" id="SSF50494">
    <property type="entry name" value="Trypsin-like serine proteases"/>
    <property type="match status" value="1"/>
</dbReference>
<keyword evidence="2" id="KW-0472">Membrane</keyword>